<dbReference type="GO" id="GO:0051287">
    <property type="term" value="F:NAD binding"/>
    <property type="evidence" value="ECO:0007669"/>
    <property type="project" value="InterPro"/>
</dbReference>
<dbReference type="EMBL" id="AONG01000008">
    <property type="protein sequence ID" value="KIQ70022.1"/>
    <property type="molecule type" value="Genomic_DNA"/>
</dbReference>
<keyword evidence="9" id="KW-1185">Reference proteome</keyword>
<dbReference type="InterPro" id="IPR050223">
    <property type="entry name" value="D-isomer_2-hydroxyacid_DH"/>
</dbReference>
<dbReference type="InterPro" id="IPR036291">
    <property type="entry name" value="NAD(P)-bd_dom_sf"/>
</dbReference>
<evidence type="ECO:0000313" key="8">
    <source>
        <dbReference type="EMBL" id="KIQ70022.1"/>
    </source>
</evidence>
<dbReference type="PANTHER" id="PTHR10996">
    <property type="entry name" value="2-HYDROXYACID DEHYDROGENASE-RELATED"/>
    <property type="match status" value="1"/>
</dbReference>
<dbReference type="CDD" id="cd12156">
    <property type="entry name" value="HPPR"/>
    <property type="match status" value="1"/>
</dbReference>
<keyword evidence="2 4" id="KW-0560">Oxidoreductase</keyword>
<gene>
    <name evidence="8" type="ORF">Wenmar_01592</name>
</gene>
<dbReference type="InterPro" id="IPR006140">
    <property type="entry name" value="D-isomer_DH_NAD-bd"/>
</dbReference>
<evidence type="ECO:0000259" key="6">
    <source>
        <dbReference type="Pfam" id="PF00389"/>
    </source>
</evidence>
<dbReference type="SUPFAM" id="SSF51735">
    <property type="entry name" value="NAD(P)-binding Rossmann-fold domains"/>
    <property type="match status" value="1"/>
</dbReference>
<evidence type="ECO:0000256" key="4">
    <source>
        <dbReference type="RuleBase" id="RU003719"/>
    </source>
</evidence>
<dbReference type="Pfam" id="PF00389">
    <property type="entry name" value="2-Hacid_dh"/>
    <property type="match status" value="1"/>
</dbReference>
<dbReference type="SUPFAM" id="SSF52283">
    <property type="entry name" value="Formate/glycerate dehydrogenase catalytic domain-like"/>
    <property type="match status" value="1"/>
</dbReference>
<dbReference type="eggNOG" id="COG1052">
    <property type="taxonomic scope" value="Bacteria"/>
</dbReference>
<evidence type="ECO:0000256" key="2">
    <source>
        <dbReference type="ARBA" id="ARBA00023002"/>
    </source>
</evidence>
<comment type="caution">
    <text evidence="8">The sequence shown here is derived from an EMBL/GenBank/DDBJ whole genome shotgun (WGS) entry which is preliminary data.</text>
</comment>
<proteinExistence type="inferred from homology"/>
<dbReference type="OrthoDB" id="9793626at2"/>
<evidence type="ECO:0000259" key="7">
    <source>
        <dbReference type="Pfam" id="PF02826"/>
    </source>
</evidence>
<dbReference type="GO" id="GO:0005829">
    <property type="term" value="C:cytosol"/>
    <property type="evidence" value="ECO:0007669"/>
    <property type="project" value="TreeGrafter"/>
</dbReference>
<dbReference type="PATRIC" id="fig|1123501.6.peg.1685"/>
<sequence length="312" mass="33097">MSETLVVGSYDGPDKDAMERDFPGPRVAEITEAPDLPADVREAVRAVAYKGHEPFTAAEMDALPNLKLIANFGVGYDSIDVAAATERGVTVTNTPDVLNDDVADVAVMLLLAQRRGLIEADSWVRSGDWPQRGMQPLQRTIAGTTVGIVGLGRIGREIADRLAALKMEVHYHSRSEKETPGWTYHADPVSLAGAVESLVVSLVGGPETEGYVSAEVLDALGSEGVVVNISRGTTIDEGAMLDRLEDGRLAGAGLDVFLNEPDVDPRFFALANVVLAPHVGSATHATRAAMGRLQRDNLAAFHAGAPLKTPVN</sequence>
<name>A0A0D0QCH1_9RHOB</name>
<evidence type="ECO:0000256" key="5">
    <source>
        <dbReference type="SAM" id="MobiDB-lite"/>
    </source>
</evidence>
<feature type="compositionally biased region" description="Basic and acidic residues" evidence="5">
    <location>
        <begin position="12"/>
        <end position="22"/>
    </location>
</feature>
<dbReference type="AlphaFoldDB" id="A0A0D0QCH1"/>
<dbReference type="GO" id="GO:0030267">
    <property type="term" value="F:glyoxylate reductase (NADPH) activity"/>
    <property type="evidence" value="ECO:0007669"/>
    <property type="project" value="TreeGrafter"/>
</dbReference>
<dbReference type="FunFam" id="3.40.50.720:FF:000213">
    <property type="entry name" value="Putative 2-hydroxyacid dehydrogenase"/>
    <property type="match status" value="1"/>
</dbReference>
<evidence type="ECO:0000256" key="1">
    <source>
        <dbReference type="ARBA" id="ARBA00022857"/>
    </source>
</evidence>
<dbReference type="Proteomes" id="UP000035100">
    <property type="component" value="Unassembled WGS sequence"/>
</dbReference>
<keyword evidence="1" id="KW-0521">NADP</keyword>
<dbReference type="PANTHER" id="PTHR10996:SF178">
    <property type="entry name" value="2-HYDROXYACID DEHYDROGENASE YGL185C-RELATED"/>
    <property type="match status" value="1"/>
</dbReference>
<organism evidence="8 9">
    <name type="scientific">Wenxinia marina DSM 24838</name>
    <dbReference type="NCBI Taxonomy" id="1123501"/>
    <lineage>
        <taxon>Bacteria</taxon>
        <taxon>Pseudomonadati</taxon>
        <taxon>Pseudomonadota</taxon>
        <taxon>Alphaproteobacteria</taxon>
        <taxon>Rhodobacterales</taxon>
        <taxon>Roseobacteraceae</taxon>
        <taxon>Wenxinia</taxon>
    </lineage>
</organism>
<accession>A0A0D0QCH1</accession>
<reference evidence="8 9" key="1">
    <citation type="submission" date="2013-01" db="EMBL/GenBank/DDBJ databases">
        <authorList>
            <person name="Fiebig A."/>
            <person name="Goeker M."/>
            <person name="Klenk H.-P.P."/>
        </authorList>
    </citation>
    <scope>NUCLEOTIDE SEQUENCE [LARGE SCALE GENOMIC DNA]</scope>
    <source>
        <strain evidence="8 9">DSM 24838</strain>
    </source>
</reference>
<dbReference type="Pfam" id="PF02826">
    <property type="entry name" value="2-Hacid_dh_C"/>
    <property type="match status" value="1"/>
</dbReference>
<dbReference type="PROSITE" id="PS00065">
    <property type="entry name" value="D_2_HYDROXYACID_DH_1"/>
    <property type="match status" value="1"/>
</dbReference>
<evidence type="ECO:0000256" key="3">
    <source>
        <dbReference type="ARBA" id="ARBA00023027"/>
    </source>
</evidence>
<dbReference type="STRING" id="1123501.Wenmar_01592"/>
<dbReference type="GO" id="GO:0016618">
    <property type="term" value="F:hydroxypyruvate reductase [NAD(P)H] activity"/>
    <property type="evidence" value="ECO:0007669"/>
    <property type="project" value="TreeGrafter"/>
</dbReference>
<keyword evidence="3" id="KW-0520">NAD</keyword>
<feature type="domain" description="D-isomer specific 2-hydroxyacid dehydrogenase NAD-binding" evidence="7">
    <location>
        <begin position="107"/>
        <end position="280"/>
    </location>
</feature>
<protein>
    <submittedName>
        <fullName evidence="8">Lactate dehydrogenase</fullName>
    </submittedName>
</protein>
<dbReference type="InterPro" id="IPR006139">
    <property type="entry name" value="D-isomer_2_OHA_DH_cat_dom"/>
</dbReference>
<evidence type="ECO:0000313" key="9">
    <source>
        <dbReference type="Proteomes" id="UP000035100"/>
    </source>
</evidence>
<comment type="similarity">
    <text evidence="4">Belongs to the D-isomer specific 2-hydroxyacid dehydrogenase family.</text>
</comment>
<dbReference type="InterPro" id="IPR029752">
    <property type="entry name" value="D-isomer_DH_CS1"/>
</dbReference>
<feature type="domain" description="D-isomer specific 2-hydroxyacid dehydrogenase catalytic" evidence="6">
    <location>
        <begin position="38"/>
        <end position="312"/>
    </location>
</feature>
<feature type="region of interest" description="Disordered" evidence="5">
    <location>
        <begin position="1"/>
        <end position="22"/>
    </location>
</feature>
<dbReference type="RefSeq" id="WP_018301045.1">
    <property type="nucleotide sequence ID" value="NZ_KB902276.1"/>
</dbReference>
<dbReference type="Gene3D" id="3.40.50.720">
    <property type="entry name" value="NAD(P)-binding Rossmann-like Domain"/>
    <property type="match status" value="2"/>
</dbReference>